<name>A0ACC1JK58_9FUNG</name>
<gene>
    <name evidence="1" type="ORF">IWQ57_006333</name>
</gene>
<keyword evidence="2" id="KW-1185">Reference proteome</keyword>
<evidence type="ECO:0000313" key="1">
    <source>
        <dbReference type="EMBL" id="KAJ2760324.1"/>
    </source>
</evidence>
<accession>A0ACC1JK58</accession>
<evidence type="ECO:0000313" key="2">
    <source>
        <dbReference type="Proteomes" id="UP001140234"/>
    </source>
</evidence>
<reference evidence="1" key="1">
    <citation type="submission" date="2022-07" db="EMBL/GenBank/DDBJ databases">
        <title>Phylogenomic reconstructions and comparative analyses of Kickxellomycotina fungi.</title>
        <authorList>
            <person name="Reynolds N.K."/>
            <person name="Stajich J.E."/>
            <person name="Barry K."/>
            <person name="Grigoriev I.V."/>
            <person name="Crous P."/>
            <person name="Smith M.E."/>
        </authorList>
    </citation>
    <scope>NUCLEOTIDE SEQUENCE</scope>
    <source>
        <strain evidence="1">CBS 109366</strain>
    </source>
</reference>
<organism evidence="1 2">
    <name type="scientific">Coemansia nantahalensis</name>
    <dbReference type="NCBI Taxonomy" id="2789366"/>
    <lineage>
        <taxon>Eukaryota</taxon>
        <taxon>Fungi</taxon>
        <taxon>Fungi incertae sedis</taxon>
        <taxon>Zoopagomycota</taxon>
        <taxon>Kickxellomycotina</taxon>
        <taxon>Kickxellomycetes</taxon>
        <taxon>Kickxellales</taxon>
        <taxon>Kickxellaceae</taxon>
        <taxon>Coemansia</taxon>
    </lineage>
</organism>
<dbReference type="Proteomes" id="UP001140234">
    <property type="component" value="Unassembled WGS sequence"/>
</dbReference>
<feature type="non-terminal residue" evidence="1">
    <location>
        <position position="1"/>
    </location>
</feature>
<feature type="non-terminal residue" evidence="1">
    <location>
        <position position="399"/>
    </location>
</feature>
<proteinExistence type="predicted"/>
<sequence>YMRQWFGIGSSSPMEVDGQACFRQAVETIPYSFTPDSEIFAGYGSYSPTLQSSPVFSGIKTIGAKYYALFQAHTTPELAHREHGFLAEGYHSLKQLGPYTVLLTLDTRTERHLAGIVDRASYDQLFADLDARVPPTATNLIVVASNPVIFPRTKNFESLLRSASNSGITSIISYAVNGGSSKQARNDWISKDRFGEANAVTKLNDFWTCAVHRSERSFLVHSLQDFARRRSCRVTFVSGHVNCLSAAHFRTVQDAKYDARKYPEQRGFVSDFRSMIQLTVSGMVQEPADGLTLRAFHFAGKTAPFDAYTEEKMYHTFNMDVNQLPPPNNNQKLLGRRSYGIIIEHEFDNDRQRPGLLSFFYVEDETCVGTANPYIINIPPLRYPILPAQQQQLPPMQQQ</sequence>
<protein>
    <submittedName>
        <fullName evidence="1">Uncharacterized protein</fullName>
    </submittedName>
</protein>
<dbReference type="EMBL" id="JANBUJ010003532">
    <property type="protein sequence ID" value="KAJ2760324.1"/>
    <property type="molecule type" value="Genomic_DNA"/>
</dbReference>
<comment type="caution">
    <text evidence="1">The sequence shown here is derived from an EMBL/GenBank/DDBJ whole genome shotgun (WGS) entry which is preliminary data.</text>
</comment>